<feature type="region of interest" description="Disordered" evidence="1">
    <location>
        <begin position="80"/>
        <end position="108"/>
    </location>
</feature>
<accession>A0A645F6B9</accession>
<sequence>MYYQLIHHVNHHSRKQSAGAHQTHPHHRLRMLHKRIVVIFMNQVHNRPENERNEKKRHYRIAPRTVRANHMRETMAMNKEAGYRHQSKERQGDAGVFGNQFKRIGNDK</sequence>
<comment type="caution">
    <text evidence="2">The sequence shown here is derived from an EMBL/GenBank/DDBJ whole genome shotgun (WGS) entry which is preliminary data.</text>
</comment>
<dbReference type="EMBL" id="VSSQ01056040">
    <property type="protein sequence ID" value="MPN09905.1"/>
    <property type="molecule type" value="Genomic_DNA"/>
</dbReference>
<name>A0A645F6B9_9ZZZZ</name>
<evidence type="ECO:0000256" key="1">
    <source>
        <dbReference type="SAM" id="MobiDB-lite"/>
    </source>
</evidence>
<proteinExistence type="predicted"/>
<reference evidence="2" key="1">
    <citation type="submission" date="2019-08" db="EMBL/GenBank/DDBJ databases">
        <authorList>
            <person name="Kucharzyk K."/>
            <person name="Murdoch R.W."/>
            <person name="Higgins S."/>
            <person name="Loffler F."/>
        </authorList>
    </citation>
    <scope>NUCLEOTIDE SEQUENCE</scope>
</reference>
<gene>
    <name evidence="2" type="ORF">SDC9_157198</name>
</gene>
<dbReference type="AlphaFoldDB" id="A0A645F6B9"/>
<organism evidence="2">
    <name type="scientific">bioreactor metagenome</name>
    <dbReference type="NCBI Taxonomy" id="1076179"/>
    <lineage>
        <taxon>unclassified sequences</taxon>
        <taxon>metagenomes</taxon>
        <taxon>ecological metagenomes</taxon>
    </lineage>
</organism>
<evidence type="ECO:0000313" key="2">
    <source>
        <dbReference type="EMBL" id="MPN09905.1"/>
    </source>
</evidence>
<feature type="compositionally biased region" description="Basic and acidic residues" evidence="1">
    <location>
        <begin position="81"/>
        <end position="92"/>
    </location>
</feature>
<protein>
    <submittedName>
        <fullName evidence="2">Uncharacterized protein</fullName>
    </submittedName>
</protein>